<protein>
    <submittedName>
        <fullName evidence="1">Uncharacterized protein</fullName>
    </submittedName>
</protein>
<reference evidence="1" key="1">
    <citation type="submission" date="2018-02" db="EMBL/GenBank/DDBJ databases">
        <title>Rhizophora mucronata_Transcriptome.</title>
        <authorList>
            <person name="Meera S.P."/>
            <person name="Sreeshan A."/>
            <person name="Augustine A."/>
        </authorList>
    </citation>
    <scope>NUCLEOTIDE SEQUENCE</scope>
    <source>
        <tissue evidence="1">Leaf</tissue>
    </source>
</reference>
<evidence type="ECO:0000313" key="1">
    <source>
        <dbReference type="EMBL" id="MBX65615.1"/>
    </source>
</evidence>
<dbReference type="EMBL" id="GGEC01085131">
    <property type="protein sequence ID" value="MBX65615.1"/>
    <property type="molecule type" value="Transcribed_RNA"/>
</dbReference>
<proteinExistence type="predicted"/>
<organism evidence="1">
    <name type="scientific">Rhizophora mucronata</name>
    <name type="common">Asiatic mangrove</name>
    <dbReference type="NCBI Taxonomy" id="61149"/>
    <lineage>
        <taxon>Eukaryota</taxon>
        <taxon>Viridiplantae</taxon>
        <taxon>Streptophyta</taxon>
        <taxon>Embryophyta</taxon>
        <taxon>Tracheophyta</taxon>
        <taxon>Spermatophyta</taxon>
        <taxon>Magnoliopsida</taxon>
        <taxon>eudicotyledons</taxon>
        <taxon>Gunneridae</taxon>
        <taxon>Pentapetalae</taxon>
        <taxon>rosids</taxon>
        <taxon>fabids</taxon>
        <taxon>Malpighiales</taxon>
        <taxon>Rhizophoraceae</taxon>
        <taxon>Rhizophora</taxon>
    </lineage>
</organism>
<dbReference type="AlphaFoldDB" id="A0A2P2QFA9"/>
<accession>A0A2P2QFA9</accession>
<name>A0A2P2QFA9_RHIMU</name>
<sequence>MSLVDNIFTSVTSLNYFYEWITYLDKLQKL</sequence>